<evidence type="ECO:0000256" key="1">
    <source>
        <dbReference type="ARBA" id="ARBA00023125"/>
    </source>
</evidence>
<evidence type="ECO:0000313" key="6">
    <source>
        <dbReference type="Proteomes" id="UP001293718"/>
    </source>
</evidence>
<accession>A0ABU5ICS6</accession>
<evidence type="ECO:0000313" key="5">
    <source>
        <dbReference type="EMBL" id="MDZ5456916.1"/>
    </source>
</evidence>
<dbReference type="RefSeq" id="WP_322465351.1">
    <property type="nucleotide sequence ID" value="NZ_JAXOJX010000012.1"/>
</dbReference>
<keyword evidence="1 2" id="KW-0238">DNA-binding</keyword>
<reference evidence="5 6" key="1">
    <citation type="submission" date="2023-11" db="EMBL/GenBank/DDBJ databases">
        <title>Draft genome of Azohydromonas lata strain H1 (DSM1123), a polyhydroxyalkanoate producer.</title>
        <authorList>
            <person name="Traversa D."/>
            <person name="D'Addabbo P."/>
            <person name="Pazzani C."/>
            <person name="Manzari C."/>
            <person name="Chiara M."/>
            <person name="Scrascia M."/>
        </authorList>
    </citation>
    <scope>NUCLEOTIDE SEQUENCE [LARGE SCALE GENOMIC DNA]</scope>
    <source>
        <strain evidence="5 6">H1</strain>
    </source>
</reference>
<dbReference type="Gene3D" id="1.10.357.10">
    <property type="entry name" value="Tetracycline Repressor, domain 2"/>
    <property type="match status" value="1"/>
</dbReference>
<feature type="DNA-binding region" description="H-T-H motif" evidence="2">
    <location>
        <begin position="60"/>
        <end position="79"/>
    </location>
</feature>
<dbReference type="PROSITE" id="PS50977">
    <property type="entry name" value="HTH_TETR_2"/>
    <property type="match status" value="1"/>
</dbReference>
<dbReference type="InterPro" id="IPR009057">
    <property type="entry name" value="Homeodomain-like_sf"/>
</dbReference>
<name>A0ABU5ICS6_9BURK</name>
<feature type="region of interest" description="Disordered" evidence="3">
    <location>
        <begin position="1"/>
        <end position="41"/>
    </location>
</feature>
<dbReference type="Pfam" id="PF00440">
    <property type="entry name" value="TetR_N"/>
    <property type="match status" value="1"/>
</dbReference>
<dbReference type="PRINTS" id="PR00455">
    <property type="entry name" value="HTHTETR"/>
</dbReference>
<gene>
    <name evidence="5" type="ORF">SM757_10075</name>
</gene>
<feature type="domain" description="HTH tetR-type" evidence="4">
    <location>
        <begin position="37"/>
        <end position="97"/>
    </location>
</feature>
<comment type="caution">
    <text evidence="5">The sequence shown here is derived from an EMBL/GenBank/DDBJ whole genome shotgun (WGS) entry which is preliminary data.</text>
</comment>
<dbReference type="InterPro" id="IPR050109">
    <property type="entry name" value="HTH-type_TetR-like_transc_reg"/>
</dbReference>
<dbReference type="EMBL" id="JAXOJX010000012">
    <property type="protein sequence ID" value="MDZ5456916.1"/>
    <property type="molecule type" value="Genomic_DNA"/>
</dbReference>
<feature type="compositionally biased region" description="Basic and acidic residues" evidence="3">
    <location>
        <begin position="30"/>
        <end position="41"/>
    </location>
</feature>
<dbReference type="SUPFAM" id="SSF46689">
    <property type="entry name" value="Homeodomain-like"/>
    <property type="match status" value="1"/>
</dbReference>
<protein>
    <submittedName>
        <fullName evidence="5">TetR/AcrR family transcriptional regulator</fullName>
    </submittedName>
</protein>
<dbReference type="PANTHER" id="PTHR30055:SF226">
    <property type="entry name" value="HTH-TYPE TRANSCRIPTIONAL REGULATOR PKSA"/>
    <property type="match status" value="1"/>
</dbReference>
<sequence>MLADNAMPTDSTPSMLDKPLSPSRPVAGRRKQEDRTRESRQRLREATIAVLIERGYSGLTTKEVITRAGVSNGALMHHYASKMDLVVDATADVYEAATACGQHIAATPASRRDPVGGFVRDCVSVYFEWPFLAAVEILVVARTDRGLMEQIQPVMQCYRDVTNERWLGVFAEAGVPQEKASQVLNLTLNLVRGMAVNRLWQSDQKAQGALLEQWTDIARGMIAQT</sequence>
<proteinExistence type="predicted"/>
<evidence type="ECO:0000256" key="2">
    <source>
        <dbReference type="PROSITE-ProRule" id="PRU00335"/>
    </source>
</evidence>
<dbReference type="Proteomes" id="UP001293718">
    <property type="component" value="Unassembled WGS sequence"/>
</dbReference>
<evidence type="ECO:0000259" key="4">
    <source>
        <dbReference type="PROSITE" id="PS50977"/>
    </source>
</evidence>
<organism evidence="5 6">
    <name type="scientific">Azohydromonas lata</name>
    <dbReference type="NCBI Taxonomy" id="45677"/>
    <lineage>
        <taxon>Bacteria</taxon>
        <taxon>Pseudomonadati</taxon>
        <taxon>Pseudomonadota</taxon>
        <taxon>Betaproteobacteria</taxon>
        <taxon>Burkholderiales</taxon>
        <taxon>Sphaerotilaceae</taxon>
        <taxon>Azohydromonas</taxon>
    </lineage>
</organism>
<dbReference type="InterPro" id="IPR001647">
    <property type="entry name" value="HTH_TetR"/>
</dbReference>
<evidence type="ECO:0000256" key="3">
    <source>
        <dbReference type="SAM" id="MobiDB-lite"/>
    </source>
</evidence>
<keyword evidence="6" id="KW-1185">Reference proteome</keyword>
<dbReference type="PANTHER" id="PTHR30055">
    <property type="entry name" value="HTH-TYPE TRANSCRIPTIONAL REGULATOR RUTR"/>
    <property type="match status" value="1"/>
</dbReference>